<dbReference type="Pfam" id="PF07690">
    <property type="entry name" value="MFS_1"/>
    <property type="match status" value="1"/>
</dbReference>
<dbReference type="AlphaFoldDB" id="A0AAE0M229"/>
<reference evidence="8" key="1">
    <citation type="journal article" date="2023" name="Mol. Phylogenet. Evol.">
        <title>Genome-scale phylogeny and comparative genomics of the fungal order Sordariales.</title>
        <authorList>
            <person name="Hensen N."/>
            <person name="Bonometti L."/>
            <person name="Westerberg I."/>
            <person name="Brannstrom I.O."/>
            <person name="Guillou S."/>
            <person name="Cros-Aarteil S."/>
            <person name="Calhoun S."/>
            <person name="Haridas S."/>
            <person name="Kuo A."/>
            <person name="Mondo S."/>
            <person name="Pangilinan J."/>
            <person name="Riley R."/>
            <person name="LaButti K."/>
            <person name="Andreopoulos B."/>
            <person name="Lipzen A."/>
            <person name="Chen C."/>
            <person name="Yan M."/>
            <person name="Daum C."/>
            <person name="Ng V."/>
            <person name="Clum A."/>
            <person name="Steindorff A."/>
            <person name="Ohm R.A."/>
            <person name="Martin F."/>
            <person name="Silar P."/>
            <person name="Natvig D.O."/>
            <person name="Lalanne C."/>
            <person name="Gautier V."/>
            <person name="Ament-Velasquez S.L."/>
            <person name="Kruys A."/>
            <person name="Hutchinson M.I."/>
            <person name="Powell A.J."/>
            <person name="Barry K."/>
            <person name="Miller A.N."/>
            <person name="Grigoriev I.V."/>
            <person name="Debuchy R."/>
            <person name="Gladieux P."/>
            <person name="Hiltunen Thoren M."/>
            <person name="Johannesson H."/>
        </authorList>
    </citation>
    <scope>NUCLEOTIDE SEQUENCE</scope>
    <source>
        <strain evidence="8">CBS 118394</strain>
    </source>
</reference>
<dbReference type="InterPro" id="IPR011701">
    <property type="entry name" value="MFS"/>
</dbReference>
<gene>
    <name evidence="8" type="ORF">B0H66DRAFT_561347</name>
</gene>
<feature type="transmembrane region" description="Helical" evidence="6">
    <location>
        <begin position="257"/>
        <end position="277"/>
    </location>
</feature>
<evidence type="ECO:0000313" key="9">
    <source>
        <dbReference type="Proteomes" id="UP001283341"/>
    </source>
</evidence>
<dbReference type="PANTHER" id="PTHR42718:SF1">
    <property type="entry name" value="LOW AFFINITY AMMONIUM TRANSPORTER"/>
    <property type="match status" value="1"/>
</dbReference>
<dbReference type="GO" id="GO:0016020">
    <property type="term" value="C:membrane"/>
    <property type="evidence" value="ECO:0007669"/>
    <property type="project" value="UniProtKB-SubCell"/>
</dbReference>
<feature type="transmembrane region" description="Helical" evidence="6">
    <location>
        <begin position="503"/>
        <end position="525"/>
    </location>
</feature>
<feature type="transmembrane region" description="Helical" evidence="6">
    <location>
        <begin position="409"/>
        <end position="433"/>
    </location>
</feature>
<evidence type="ECO:0000256" key="1">
    <source>
        <dbReference type="ARBA" id="ARBA00004141"/>
    </source>
</evidence>
<keyword evidence="2 6" id="KW-0812">Transmembrane</keyword>
<feature type="transmembrane region" description="Helical" evidence="6">
    <location>
        <begin position="164"/>
        <end position="184"/>
    </location>
</feature>
<evidence type="ECO:0000313" key="8">
    <source>
        <dbReference type="EMBL" id="KAK3316456.1"/>
    </source>
</evidence>
<evidence type="ECO:0000259" key="7">
    <source>
        <dbReference type="PROSITE" id="PS50850"/>
    </source>
</evidence>
<dbReference type="SUPFAM" id="SSF103473">
    <property type="entry name" value="MFS general substrate transporter"/>
    <property type="match status" value="2"/>
</dbReference>
<dbReference type="CDD" id="cd17476">
    <property type="entry name" value="MFS_Amf1_MDR_like"/>
    <property type="match status" value="1"/>
</dbReference>
<dbReference type="EMBL" id="JAUEDM010000005">
    <property type="protein sequence ID" value="KAK3316456.1"/>
    <property type="molecule type" value="Genomic_DNA"/>
</dbReference>
<feature type="transmembrane region" description="Helical" evidence="6">
    <location>
        <begin position="465"/>
        <end position="491"/>
    </location>
</feature>
<feature type="compositionally biased region" description="Basic and acidic residues" evidence="5">
    <location>
        <begin position="28"/>
        <end position="39"/>
    </location>
</feature>
<comment type="caution">
    <text evidence="8">The sequence shown here is derived from an EMBL/GenBank/DDBJ whole genome shotgun (WGS) entry which is preliminary data.</text>
</comment>
<feature type="transmembrane region" description="Helical" evidence="6">
    <location>
        <begin position="134"/>
        <end position="152"/>
    </location>
</feature>
<feature type="transmembrane region" description="Helical" evidence="6">
    <location>
        <begin position="227"/>
        <end position="251"/>
    </location>
</feature>
<evidence type="ECO:0000256" key="5">
    <source>
        <dbReference type="SAM" id="MobiDB-lite"/>
    </source>
</evidence>
<feature type="region of interest" description="Disordered" evidence="5">
    <location>
        <begin position="1"/>
        <end position="77"/>
    </location>
</feature>
<proteinExistence type="predicted"/>
<evidence type="ECO:0000256" key="4">
    <source>
        <dbReference type="ARBA" id="ARBA00023136"/>
    </source>
</evidence>
<feature type="transmembrane region" description="Helical" evidence="6">
    <location>
        <begin position="307"/>
        <end position="324"/>
    </location>
</feature>
<evidence type="ECO:0000256" key="2">
    <source>
        <dbReference type="ARBA" id="ARBA00022692"/>
    </source>
</evidence>
<dbReference type="Proteomes" id="UP001283341">
    <property type="component" value="Unassembled WGS sequence"/>
</dbReference>
<feature type="transmembrane region" description="Helical" evidence="6">
    <location>
        <begin position="440"/>
        <end position="459"/>
    </location>
</feature>
<protein>
    <submittedName>
        <fullName evidence="8">Major facilitator superfamily-domain-containing protein</fullName>
    </submittedName>
</protein>
<dbReference type="InterPro" id="IPR036259">
    <property type="entry name" value="MFS_trans_sf"/>
</dbReference>
<evidence type="ECO:0000256" key="6">
    <source>
        <dbReference type="SAM" id="Phobius"/>
    </source>
</evidence>
<comment type="subcellular location">
    <subcellularLocation>
        <location evidence="1">Membrane</location>
        <topology evidence="1">Multi-pass membrane protein</topology>
    </subcellularLocation>
</comment>
<keyword evidence="4 6" id="KW-0472">Membrane</keyword>
<dbReference type="GO" id="GO:0022857">
    <property type="term" value="F:transmembrane transporter activity"/>
    <property type="evidence" value="ECO:0007669"/>
    <property type="project" value="InterPro"/>
</dbReference>
<dbReference type="PROSITE" id="PS50850">
    <property type="entry name" value="MFS"/>
    <property type="match status" value="1"/>
</dbReference>
<feature type="domain" description="Major facilitator superfamily (MFS) profile" evidence="7">
    <location>
        <begin position="95"/>
        <end position="569"/>
    </location>
</feature>
<keyword evidence="9" id="KW-1185">Reference proteome</keyword>
<dbReference type="Gene3D" id="1.20.1250.20">
    <property type="entry name" value="MFS general substrate transporter like domains"/>
    <property type="match status" value="2"/>
</dbReference>
<feature type="transmembrane region" description="Helical" evidence="6">
    <location>
        <begin position="336"/>
        <end position="354"/>
    </location>
</feature>
<evidence type="ECO:0000256" key="3">
    <source>
        <dbReference type="ARBA" id="ARBA00022989"/>
    </source>
</evidence>
<accession>A0AAE0M229</accession>
<keyword evidence="3 6" id="KW-1133">Transmembrane helix</keyword>
<dbReference type="PANTHER" id="PTHR42718">
    <property type="entry name" value="MAJOR FACILITATOR SUPERFAMILY MULTIDRUG TRANSPORTER MFSC"/>
    <property type="match status" value="1"/>
</dbReference>
<reference evidence="8" key="2">
    <citation type="submission" date="2023-06" db="EMBL/GenBank/DDBJ databases">
        <authorList>
            <consortium name="Lawrence Berkeley National Laboratory"/>
            <person name="Haridas S."/>
            <person name="Hensen N."/>
            <person name="Bonometti L."/>
            <person name="Westerberg I."/>
            <person name="Brannstrom I.O."/>
            <person name="Guillou S."/>
            <person name="Cros-Aarteil S."/>
            <person name="Calhoun S."/>
            <person name="Kuo A."/>
            <person name="Mondo S."/>
            <person name="Pangilinan J."/>
            <person name="Riley R."/>
            <person name="Labutti K."/>
            <person name="Andreopoulos B."/>
            <person name="Lipzen A."/>
            <person name="Chen C."/>
            <person name="Yanf M."/>
            <person name="Daum C."/>
            <person name="Ng V."/>
            <person name="Clum A."/>
            <person name="Steindorff A."/>
            <person name="Ohm R."/>
            <person name="Martin F."/>
            <person name="Silar P."/>
            <person name="Natvig D."/>
            <person name="Lalanne C."/>
            <person name="Gautier V."/>
            <person name="Ament-Velasquez S.L."/>
            <person name="Kruys A."/>
            <person name="Hutchinson M.I."/>
            <person name="Powell A.J."/>
            <person name="Barry K."/>
            <person name="Miller A.N."/>
            <person name="Grigoriev I.V."/>
            <person name="Debuchy R."/>
            <person name="Gladieux P."/>
            <person name="Thoren M.H."/>
            <person name="Johannesson H."/>
        </authorList>
    </citation>
    <scope>NUCLEOTIDE SEQUENCE</scope>
    <source>
        <strain evidence="8">CBS 118394</strain>
    </source>
</reference>
<sequence length="589" mass="62410">MSENVSAVMEAEKPEPIRGPGSCDDDDNNKSDVNLHEKQPIAASADNTQEQTELHQALTHSPTENDDGDDGGQAHLQPTTTSTYIAATLSLPHEILFVAVICCAQLTTQAGLAQTLSIISIIGDHFGLSKPGDLSWFVAAYGLTVGTFILVSGRLGDLFGHKRMLVIGYLWFALWTAVAGLAVFSESSSVIMFDVARALQGIGPSILIPNALAILGSSYPPGPRKNMVFAIFGAMAPGGGVLGSTFAALFALAWWPWAFWSLSITLVLLAGLSIVVVPSPSPSPVGHGQPSQDHAAGFWAKLKRVDLAGAAVGVTALVLINIAWNQAPIVGWRTPYTYVLLIIGLLLLPVFFYIELNLTPYPLIPLKSLKNPSSIAFVLGCLACGWGTFGIWLLYLWQFHLQLREASPLLASAYISPVAITGALAAIATGYLLGRMGPAWTMVVAMSAFVTGISLVATMPIDQTYWGQAFVCVLVTVWGMDMSFPASTVILSNAVGKGDQGVAASLVNTIVNYSISLALGFAGTAEANVNKGGTTKEDVLRGLRAALYVGVGLAGFGWVLSLVFLWFDYRGRSQSKKEDGENGELSSSS</sequence>
<feature type="transmembrane region" description="Helical" evidence="6">
    <location>
        <begin position="375"/>
        <end position="397"/>
    </location>
</feature>
<feature type="transmembrane region" description="Helical" evidence="6">
    <location>
        <begin position="95"/>
        <end position="122"/>
    </location>
</feature>
<dbReference type="InterPro" id="IPR020846">
    <property type="entry name" value="MFS_dom"/>
</dbReference>
<name>A0AAE0M229_9PEZI</name>
<organism evidence="8 9">
    <name type="scientific">Apodospora peruviana</name>
    <dbReference type="NCBI Taxonomy" id="516989"/>
    <lineage>
        <taxon>Eukaryota</taxon>
        <taxon>Fungi</taxon>
        <taxon>Dikarya</taxon>
        <taxon>Ascomycota</taxon>
        <taxon>Pezizomycotina</taxon>
        <taxon>Sordariomycetes</taxon>
        <taxon>Sordariomycetidae</taxon>
        <taxon>Sordariales</taxon>
        <taxon>Lasiosphaeriaceae</taxon>
        <taxon>Apodospora</taxon>
    </lineage>
</organism>
<feature type="transmembrane region" description="Helical" evidence="6">
    <location>
        <begin position="545"/>
        <end position="567"/>
    </location>
</feature>